<name>A0A225UYK1_9STRA</name>
<sequence length="101" mass="11129">MTMVRFQSLVGSLLWITRCTRPDITFSVHKATRKTHGPSMAGWQLAKRILKCLAGTRQLKLQMKGNSEPEEALEVVVCSDADFAVDKPDRKSVTGGGARDP</sequence>
<dbReference type="OrthoDB" id="128105at2759"/>
<dbReference type="AlphaFoldDB" id="A0A225UYK1"/>
<evidence type="ECO:0000313" key="2">
    <source>
        <dbReference type="Proteomes" id="UP000198211"/>
    </source>
</evidence>
<gene>
    <name evidence="1" type="ORF">PHMEG_00031225</name>
</gene>
<evidence type="ECO:0000313" key="1">
    <source>
        <dbReference type="EMBL" id="OWY98094.1"/>
    </source>
</evidence>
<comment type="caution">
    <text evidence="1">The sequence shown here is derived from an EMBL/GenBank/DDBJ whole genome shotgun (WGS) entry which is preliminary data.</text>
</comment>
<accession>A0A225UYK1</accession>
<protein>
    <submittedName>
        <fullName evidence="1">Copia protein</fullName>
    </submittedName>
</protein>
<organism evidence="1 2">
    <name type="scientific">Phytophthora megakarya</name>
    <dbReference type="NCBI Taxonomy" id="4795"/>
    <lineage>
        <taxon>Eukaryota</taxon>
        <taxon>Sar</taxon>
        <taxon>Stramenopiles</taxon>
        <taxon>Oomycota</taxon>
        <taxon>Peronosporomycetes</taxon>
        <taxon>Peronosporales</taxon>
        <taxon>Peronosporaceae</taxon>
        <taxon>Phytophthora</taxon>
    </lineage>
</organism>
<dbReference type="PANTHER" id="PTHR11439:SF440">
    <property type="entry name" value="INTEGRASE CATALYTIC DOMAIN-CONTAINING PROTEIN"/>
    <property type="match status" value="1"/>
</dbReference>
<dbReference type="PANTHER" id="PTHR11439">
    <property type="entry name" value="GAG-POL-RELATED RETROTRANSPOSON"/>
    <property type="match status" value="1"/>
</dbReference>
<reference evidence="2" key="1">
    <citation type="submission" date="2017-03" db="EMBL/GenBank/DDBJ databases">
        <title>Phytopthora megakarya and P. palmivora, two closely related causual agents of cacao black pod achieved similar genome size and gene model numbers by different mechanisms.</title>
        <authorList>
            <person name="Ali S."/>
            <person name="Shao J."/>
            <person name="Larry D.J."/>
            <person name="Kronmiller B."/>
            <person name="Shen D."/>
            <person name="Strem M.D."/>
            <person name="Melnick R.L."/>
            <person name="Guiltinan M.J."/>
            <person name="Tyler B.M."/>
            <person name="Meinhardt L.W."/>
            <person name="Bailey B.A."/>
        </authorList>
    </citation>
    <scope>NUCLEOTIDE SEQUENCE [LARGE SCALE GENOMIC DNA]</scope>
    <source>
        <strain evidence="2">zdho120</strain>
    </source>
</reference>
<dbReference type="EMBL" id="NBNE01009758">
    <property type="protein sequence ID" value="OWY98094.1"/>
    <property type="molecule type" value="Genomic_DNA"/>
</dbReference>
<keyword evidence="2" id="KW-1185">Reference proteome</keyword>
<proteinExistence type="predicted"/>
<dbReference type="Proteomes" id="UP000198211">
    <property type="component" value="Unassembled WGS sequence"/>
</dbReference>